<accession>A0A383BQV6</accession>
<name>A0A383BQV6_9ZZZZ</name>
<sequence length="44" mass="4957">MKKIISYAFMALCLLYTNKNISQVTEKDSLTIVDVHLEEVIVAA</sequence>
<organism evidence="1">
    <name type="scientific">marine metagenome</name>
    <dbReference type="NCBI Taxonomy" id="408172"/>
    <lineage>
        <taxon>unclassified sequences</taxon>
        <taxon>metagenomes</taxon>
        <taxon>ecological metagenomes</taxon>
    </lineage>
</organism>
<feature type="non-terminal residue" evidence="1">
    <location>
        <position position="44"/>
    </location>
</feature>
<dbReference type="AlphaFoldDB" id="A0A383BQV6"/>
<proteinExistence type="predicted"/>
<reference evidence="1" key="1">
    <citation type="submission" date="2018-05" db="EMBL/GenBank/DDBJ databases">
        <authorList>
            <person name="Lanie J.A."/>
            <person name="Ng W.-L."/>
            <person name="Kazmierczak K.M."/>
            <person name="Andrzejewski T.M."/>
            <person name="Davidsen T.M."/>
            <person name="Wayne K.J."/>
            <person name="Tettelin H."/>
            <person name="Glass J.I."/>
            <person name="Rusch D."/>
            <person name="Podicherti R."/>
            <person name="Tsui H.-C.T."/>
            <person name="Winkler M.E."/>
        </authorList>
    </citation>
    <scope>NUCLEOTIDE SEQUENCE</scope>
</reference>
<protein>
    <submittedName>
        <fullName evidence="1">Uncharacterized protein</fullName>
    </submittedName>
</protein>
<evidence type="ECO:0000313" key="1">
    <source>
        <dbReference type="EMBL" id="SVE22302.1"/>
    </source>
</evidence>
<dbReference type="EMBL" id="UINC01202480">
    <property type="protein sequence ID" value="SVE22302.1"/>
    <property type="molecule type" value="Genomic_DNA"/>
</dbReference>
<gene>
    <name evidence="1" type="ORF">METZ01_LOCUS475156</name>
</gene>